<comment type="caution">
    <text evidence="13">The sequence shown here is derived from an EMBL/GenBank/DDBJ whole genome shotgun (WGS) entry which is preliminary data.</text>
</comment>
<evidence type="ECO:0000256" key="7">
    <source>
        <dbReference type="ARBA" id="ARBA00022989"/>
    </source>
</evidence>
<evidence type="ECO:0000256" key="3">
    <source>
        <dbReference type="ARBA" id="ARBA00022448"/>
    </source>
</evidence>
<feature type="transmembrane region" description="Helical" evidence="12">
    <location>
        <begin position="811"/>
        <end position="828"/>
    </location>
</feature>
<evidence type="ECO:0000256" key="10">
    <source>
        <dbReference type="ARBA" id="ARBA00023303"/>
    </source>
</evidence>
<feature type="transmembrane region" description="Helical" evidence="12">
    <location>
        <begin position="142"/>
        <end position="164"/>
    </location>
</feature>
<dbReference type="PANTHER" id="PTHR21522:SF32">
    <property type="entry name" value="OTOPETRIN-2"/>
    <property type="match status" value="1"/>
</dbReference>
<dbReference type="PANTHER" id="PTHR21522">
    <property type="entry name" value="PROTON CHANNEL OTOP"/>
    <property type="match status" value="1"/>
</dbReference>
<accession>A0A8J4SX89</accession>
<feature type="transmembrane region" description="Helical" evidence="12">
    <location>
        <begin position="304"/>
        <end position="324"/>
    </location>
</feature>
<keyword evidence="14" id="KW-1185">Reference proteome</keyword>
<dbReference type="AlphaFoldDB" id="A0A8J4SX89"/>
<feature type="transmembrane region" description="Helical" evidence="12">
    <location>
        <begin position="774"/>
        <end position="791"/>
    </location>
</feature>
<feature type="transmembrane region" description="Helical" evidence="12">
    <location>
        <begin position="268"/>
        <end position="284"/>
    </location>
</feature>
<evidence type="ECO:0000256" key="8">
    <source>
        <dbReference type="ARBA" id="ARBA00023065"/>
    </source>
</evidence>
<evidence type="ECO:0000313" key="13">
    <source>
        <dbReference type="EMBL" id="KAF5400586.1"/>
    </source>
</evidence>
<dbReference type="GO" id="GO:0015252">
    <property type="term" value="F:proton channel activity"/>
    <property type="evidence" value="ECO:0007669"/>
    <property type="project" value="InterPro"/>
</dbReference>
<evidence type="ECO:0000256" key="5">
    <source>
        <dbReference type="ARBA" id="ARBA00022692"/>
    </source>
</evidence>
<feature type="region of interest" description="Disordered" evidence="11">
    <location>
        <begin position="1"/>
        <end position="36"/>
    </location>
</feature>
<comment type="subcellular location">
    <subcellularLocation>
        <location evidence="1">Cell membrane</location>
        <topology evidence="1">Multi-pass membrane protein</topology>
    </subcellularLocation>
</comment>
<evidence type="ECO:0000256" key="11">
    <source>
        <dbReference type="SAM" id="MobiDB-lite"/>
    </source>
</evidence>
<evidence type="ECO:0000256" key="12">
    <source>
        <dbReference type="SAM" id="Phobius"/>
    </source>
</evidence>
<keyword evidence="3" id="KW-0813">Transport</keyword>
<feature type="transmembrane region" description="Helical" evidence="12">
    <location>
        <begin position="638"/>
        <end position="656"/>
    </location>
</feature>
<gene>
    <name evidence="13" type="ORF">PHET_05968</name>
</gene>
<comment type="similarity">
    <text evidence="2">Belongs to the otopetrin family.</text>
</comment>
<dbReference type="Pfam" id="PF03189">
    <property type="entry name" value="Otopetrin"/>
    <property type="match status" value="1"/>
</dbReference>
<dbReference type="OrthoDB" id="6429739at2759"/>
<reference evidence="13" key="1">
    <citation type="submission" date="2019-05" db="EMBL/GenBank/DDBJ databases">
        <title>Annotation for the trematode Paragonimus heterotremus.</title>
        <authorList>
            <person name="Choi Y.-J."/>
        </authorList>
    </citation>
    <scope>NUCLEOTIDE SEQUENCE</scope>
    <source>
        <strain evidence="13">LC</strain>
    </source>
</reference>
<keyword evidence="8" id="KW-0406">Ion transport</keyword>
<feature type="compositionally biased region" description="Low complexity" evidence="11">
    <location>
        <begin position="20"/>
        <end position="34"/>
    </location>
</feature>
<dbReference type="EMBL" id="LUCH01003076">
    <property type="protein sequence ID" value="KAF5400586.1"/>
    <property type="molecule type" value="Genomic_DNA"/>
</dbReference>
<evidence type="ECO:0000256" key="2">
    <source>
        <dbReference type="ARBA" id="ARBA00006513"/>
    </source>
</evidence>
<evidence type="ECO:0000256" key="1">
    <source>
        <dbReference type="ARBA" id="ARBA00004651"/>
    </source>
</evidence>
<dbReference type="InterPro" id="IPR004878">
    <property type="entry name" value="Otopetrin"/>
</dbReference>
<dbReference type="GO" id="GO:0005886">
    <property type="term" value="C:plasma membrane"/>
    <property type="evidence" value="ECO:0007669"/>
    <property type="project" value="UniProtKB-SubCell"/>
</dbReference>
<keyword evidence="7 12" id="KW-1133">Transmembrane helix</keyword>
<feature type="transmembrane region" description="Helical" evidence="12">
    <location>
        <begin position="599"/>
        <end position="618"/>
    </location>
</feature>
<evidence type="ECO:0000256" key="4">
    <source>
        <dbReference type="ARBA" id="ARBA00022475"/>
    </source>
</evidence>
<evidence type="ECO:0008006" key="15">
    <source>
        <dbReference type="Google" id="ProtNLM"/>
    </source>
</evidence>
<feature type="transmembrane region" description="Helical" evidence="12">
    <location>
        <begin position="99"/>
        <end position="122"/>
    </location>
</feature>
<keyword evidence="5 12" id="KW-0812">Transmembrane</keyword>
<keyword evidence="4" id="KW-1003">Cell membrane</keyword>
<keyword evidence="10" id="KW-0407">Ion channel</keyword>
<feature type="transmembrane region" description="Helical" evidence="12">
    <location>
        <begin position="731"/>
        <end position="753"/>
    </location>
</feature>
<keyword evidence="9 12" id="KW-0472">Membrane</keyword>
<sequence>MTEFSGALVTEEPLDPMQCSSHSSLSSDTHGTSTNLTHTSMKRRAELFKLITRAKVQKAWRLIRTRKSWEKDMHKQKALPAPFVSVHVKDKRGSMRASFLLIFAMIQCICGFVFPICDAFALTDKWTQFAINHKYYLEGFSVFQHIGAIIFLAYLQLLIMWFGISTENNYVNHGNMNRRSDMKQRLLSEQPPKRLGRFEIRQVDENPQSFIFTEPDLSLSSGDPPRPSHKSGDAVGCLGRSRCCHHKSNGPTKRKTDHVTIHKDGMNVYMRLGAVGFGLGVMIHDGFNLSSAWELGEPSCHSLLWIPKHLLRLIWVLWQTYFIFKFHRIVLHVQKFWVRMAFTHLAVVNLCHWLKVVVGEISDTLKHIEATADGSASIVQDILAYVFSKYGFELGETKVSEHGLSLPQNSSFVAANASNLAGEVRKHVDLYTQYRRPQVDCQAHLGNTLKPFLFPLIIEYCLITGTLFYKMLQRVGQKSHFKSTISGRLPMTSVEVLGERAASVPSLNVLPSAANTAGSCETEVVKHTGLKEKACEKHTYYRQLLGCRVYLPPLLDDAEEEPAQVCSSQACDPNRIINTIQTRLRRRYRDSHCHRSHTGLFLGLMIFTASCIGISFFLGRNKINLLRFTPNIYQHWKMFVLSASLLASVLALIQTNQLKFRRRKSSESFEYSLLGLGLLGYLVFYMLLFVPSLETIVHVYLYGTTTDQTDTKLKAVDRMNTLNLDRLVGTAWLYMGKSVLEIVQVLAQFFFIIEASRRGPCCVNQAAIKPGRSTIVFLLIANLALWLLNTFEARHTEQHLILYKHYFGLRTWSIITCCFIPLIIFFRFHSTVCLAQIWSSLYKLE</sequence>
<dbReference type="Proteomes" id="UP000748531">
    <property type="component" value="Unassembled WGS sequence"/>
</dbReference>
<proteinExistence type="inferred from homology"/>
<name>A0A8J4SX89_9TREM</name>
<evidence type="ECO:0000256" key="6">
    <source>
        <dbReference type="ARBA" id="ARBA00022781"/>
    </source>
</evidence>
<protein>
    <recommendedName>
        <fullName evidence="15">Otopetrin</fullName>
    </recommendedName>
</protein>
<feature type="transmembrane region" description="Helical" evidence="12">
    <location>
        <begin position="668"/>
        <end position="690"/>
    </location>
</feature>
<evidence type="ECO:0000256" key="9">
    <source>
        <dbReference type="ARBA" id="ARBA00023136"/>
    </source>
</evidence>
<organism evidence="13 14">
    <name type="scientific">Paragonimus heterotremus</name>
    <dbReference type="NCBI Taxonomy" id="100268"/>
    <lineage>
        <taxon>Eukaryota</taxon>
        <taxon>Metazoa</taxon>
        <taxon>Spiralia</taxon>
        <taxon>Lophotrochozoa</taxon>
        <taxon>Platyhelminthes</taxon>
        <taxon>Trematoda</taxon>
        <taxon>Digenea</taxon>
        <taxon>Plagiorchiida</taxon>
        <taxon>Troglotremata</taxon>
        <taxon>Troglotrematidae</taxon>
        <taxon>Paragonimus</taxon>
    </lineage>
</organism>
<keyword evidence="6" id="KW-0375">Hydrogen ion transport</keyword>
<evidence type="ECO:0000313" key="14">
    <source>
        <dbReference type="Proteomes" id="UP000748531"/>
    </source>
</evidence>